<reference evidence="1" key="1">
    <citation type="submission" date="2013-11" db="EMBL/GenBank/DDBJ databases">
        <title>Microbial diversity, functional groups and degradation webs in Northern and Southern Mediterranean and Red Sea marine crude oil polluted sites.</title>
        <authorList>
            <person name="Daffonchio D."/>
            <person name="Mapelli F."/>
            <person name="Ferrer M."/>
            <person name="Richter M."/>
            <person name="Cherif A."/>
            <person name="Malkawi H.I."/>
            <person name="Yakimov M.M."/>
            <person name="Abdel-Fattah Y.R."/>
            <person name="Blaghen M."/>
            <person name="Golyshin P.N."/>
            <person name="Kalogerakis N."/>
            <person name="Boon N."/>
            <person name="Magagnini M."/>
            <person name="Fava F."/>
        </authorList>
    </citation>
    <scope>NUCLEOTIDE SEQUENCE</scope>
</reference>
<sequence>MKLIMHHEKPHDRQRLFYQRQLPWCLMQTVSQHRPSLESHQRDFHQ</sequence>
<dbReference type="EMBL" id="AYSL01000758">
    <property type="protein sequence ID" value="KTF07097.1"/>
    <property type="molecule type" value="Genomic_DNA"/>
</dbReference>
<evidence type="ECO:0000313" key="1">
    <source>
        <dbReference type="EMBL" id="KTF07097.1"/>
    </source>
</evidence>
<protein>
    <submittedName>
        <fullName evidence="1">Uncharacterized protein</fullName>
    </submittedName>
</protein>
<accession>A0A1B6NWH6</accession>
<comment type="caution">
    <text evidence="1">The sequence shown here is derived from an EMBL/GenBank/DDBJ whole genome shotgun (WGS) entry which is preliminary data.</text>
</comment>
<gene>
    <name evidence="1" type="ORF">MGSAQ_001407</name>
</gene>
<proteinExistence type="predicted"/>
<organism evidence="1">
    <name type="scientific">marine sediment metagenome</name>
    <dbReference type="NCBI Taxonomy" id="412755"/>
    <lineage>
        <taxon>unclassified sequences</taxon>
        <taxon>metagenomes</taxon>
        <taxon>ecological metagenomes</taxon>
    </lineage>
</organism>
<dbReference type="AlphaFoldDB" id="A0A1B6NWH6"/>
<name>A0A1B6NWH6_9ZZZZ</name>